<reference evidence="3" key="1">
    <citation type="journal article" date="2015" name="Nature">
        <title>Complex archaea that bridge the gap between prokaryotes and eukaryotes.</title>
        <authorList>
            <person name="Spang A."/>
            <person name="Saw J.H."/>
            <person name="Jorgensen S.L."/>
            <person name="Zaremba-Niedzwiedzka K."/>
            <person name="Martijn J."/>
            <person name="Lind A.E."/>
            <person name="van Eijk R."/>
            <person name="Schleper C."/>
            <person name="Guy L."/>
            <person name="Ettema T.J."/>
        </authorList>
    </citation>
    <scope>NUCLEOTIDE SEQUENCE</scope>
</reference>
<feature type="non-terminal residue" evidence="3">
    <location>
        <position position="1"/>
    </location>
</feature>
<gene>
    <name evidence="3" type="ORF">LCGC14_1075250</name>
</gene>
<evidence type="ECO:0000256" key="1">
    <source>
        <dbReference type="ARBA" id="ARBA00008005"/>
    </source>
</evidence>
<proteinExistence type="inferred from homology"/>
<dbReference type="PANTHER" id="PTHR35861:SF1">
    <property type="entry name" value="PHAGE TAIL SHEATH PROTEIN"/>
    <property type="match status" value="1"/>
</dbReference>
<organism evidence="3">
    <name type="scientific">marine sediment metagenome</name>
    <dbReference type="NCBI Taxonomy" id="412755"/>
    <lineage>
        <taxon>unclassified sequences</taxon>
        <taxon>metagenomes</taxon>
        <taxon>ecological metagenomes</taxon>
    </lineage>
</organism>
<protein>
    <recommendedName>
        <fullName evidence="2">Tail sheath protein C-terminal domain-containing protein</fullName>
    </recommendedName>
</protein>
<comment type="caution">
    <text evidence="3">The sequence shown here is derived from an EMBL/GenBank/DDBJ whole genome shotgun (WGS) entry which is preliminary data.</text>
</comment>
<accession>A0A0F9MLP2</accession>
<dbReference type="EMBL" id="LAZR01004664">
    <property type="protein sequence ID" value="KKN06644.1"/>
    <property type="molecule type" value="Genomic_DNA"/>
</dbReference>
<dbReference type="Pfam" id="PF17482">
    <property type="entry name" value="Phage_sheath_1C"/>
    <property type="match status" value="1"/>
</dbReference>
<dbReference type="InterPro" id="IPR052042">
    <property type="entry name" value="Tail_sheath_structural"/>
</dbReference>
<dbReference type="InterPro" id="IPR020287">
    <property type="entry name" value="Tail_sheath_C"/>
</dbReference>
<name>A0A0F9MLP2_9ZZZZ</name>
<dbReference type="AlphaFoldDB" id="A0A0F9MLP2"/>
<sequence length="592" mass="63598">ASWSLELVSGSASDAYAFAGLGFIGDYDNASTPWIQSQTVGGQKHNLFKVHTFSDGNASNSEVKVSITSTKPAAPSADDQHGVFSLAIRKFSDTDARQTILEQFDNLSLDPDSPKYIARVIGDTRFTVDSNGDLVESGEWPSKSRFVFVEMVAGIETLPDTILPSGFGPLNTPIGGEALTSGSGIPSASYVTTRFAVPVGGSEAVENTKIHYGFNFADATNLTFLNPVPASSSLDASSFSLEDLTGINLVQSAASGGIAVTGSTLRKFTVPLQGGFDGLNPARVLATQEDIAATNTQGFDLSLSTTSGSVAFKRAIDIVSNPEAFDINLVSLPGVLRELHPYVTQLVIDMCEDRGDCFYIMDNVGYGSNVDTAVNVVGGIDSNYAGVYHPWIKILDVNTNKNLWVTPSTVLPQVFAFNDKVAAEWFAPAGLNRGGITAALQVEKRLTKDDRDVLYDGRVNPIALFPGTGIVAFGQKNLQARSSALDRINVRRLLIAVKKFIASSARFLVFEQNVDSTRQRFLNIANPFLASIQERSGLFAFRVIMDESNNPADLIDRNILVGQIFLQPTRTAEFISLEFNILPTGATFPEGA</sequence>
<dbReference type="Gene3D" id="3.40.50.11780">
    <property type="match status" value="1"/>
</dbReference>
<dbReference type="PANTHER" id="PTHR35861">
    <property type="match status" value="1"/>
</dbReference>
<evidence type="ECO:0000259" key="2">
    <source>
        <dbReference type="Pfam" id="PF17482"/>
    </source>
</evidence>
<evidence type="ECO:0000313" key="3">
    <source>
        <dbReference type="EMBL" id="KKN06644.1"/>
    </source>
</evidence>
<comment type="similarity">
    <text evidence="1">Belongs to the myoviridae tail sheath protein family.</text>
</comment>
<feature type="domain" description="Tail sheath protein C-terminal" evidence="2">
    <location>
        <begin position="483"/>
        <end position="581"/>
    </location>
</feature>